<feature type="compositionally biased region" description="Polar residues" evidence="1">
    <location>
        <begin position="633"/>
        <end position="654"/>
    </location>
</feature>
<sequence length="763" mass="87168">MNKLSKTSYAFQTLLCSKNFLLTSTTKTRIYSPTKQCFQHFFVYTNNHGNKQCRPLSRKSEGSHNKNENSTSTSLTEKEFFFPRQPIFIYTNNQRNDKQNEETSYTRRTNEGKVCDGSRSEFTRSIKSTRDDEIRCNEESAKCEGMRNDGRKRNWDEITNRIDTNSVGIRAYDEIANRTNPKSYGIRTYDELSRICEETDSCTEVRAFEGTRNKDGTKTYKINEGIQVCERILSRDRRQRQICGERRQFFHFLTSNNGGKNMNGIMTNYLGEESLEKNMKSLRGILVEKKSFQYYKHENRRHISISAFIKGKNETSDTINKSKGGEKDVVKEEIGNKIHDSKTKRVNEIRKIIEDTRLDSGNTKEHRTDPTRHQPSQTYSEVNSKPANSQYVKIGIKNNPRSNVFDSAHKEFHELLKTNEQQMVMDRRPAAFKGDRTKAGRKDVTETTDGEGTDAKGSDNLESGRGSIQIGSQFETEVQFSYDDLISFGKLSRDWNPIHYYPDDGRVQHLSKMFRIKSLDEIQGIPEKSSPDQTPAQSTSSQPISTQLQQNSTTNLVNKSISSNQEHQTEQIKSKSNERKPIINSITSESGHRKTNLKAEKSSTKVDQETSEKSANEETTHRNRVVHSKDSSLGHQANTKLPESANPADSNPTDSEPAEEETPATPHVPIIPGALLNDIISGMIGTHLPGPGTLILSQTLDYKSRLFVDEKVRLRVRVVNVRKMLVWVSYKAWVNRQKQGMGEEEKVVVLKGDAKLVYRRQEF</sequence>
<dbReference type="GO" id="GO:0006633">
    <property type="term" value="P:fatty acid biosynthetic process"/>
    <property type="evidence" value="ECO:0007669"/>
    <property type="project" value="TreeGrafter"/>
</dbReference>
<evidence type="ECO:0000313" key="2">
    <source>
        <dbReference type="EMBL" id="CAG6751855.1"/>
    </source>
</evidence>
<protein>
    <submittedName>
        <fullName evidence="2">Uncharacterized protein</fullName>
    </submittedName>
</protein>
<feature type="region of interest" description="Disordered" evidence="1">
    <location>
        <begin position="525"/>
        <end position="670"/>
    </location>
</feature>
<feature type="compositionally biased region" description="Basic and acidic residues" evidence="1">
    <location>
        <begin position="95"/>
        <end position="112"/>
    </location>
</feature>
<feature type="compositionally biased region" description="Basic and acidic residues" evidence="1">
    <location>
        <begin position="597"/>
        <end position="632"/>
    </location>
</feature>
<dbReference type="GO" id="GO:0019171">
    <property type="term" value="F:(3R)-hydroxyacyl-[acyl-carrier-protein] dehydratase activity"/>
    <property type="evidence" value="ECO:0007669"/>
    <property type="project" value="TreeGrafter"/>
</dbReference>
<dbReference type="Gene3D" id="3.10.129.10">
    <property type="entry name" value="Hotdog Thioesterase"/>
    <property type="match status" value="1"/>
</dbReference>
<dbReference type="EMBL" id="HBUF01531149">
    <property type="protein sequence ID" value="CAG6751855.1"/>
    <property type="molecule type" value="Transcribed_RNA"/>
</dbReference>
<feature type="region of interest" description="Disordered" evidence="1">
    <location>
        <begin position="431"/>
        <end position="465"/>
    </location>
</feature>
<feature type="compositionally biased region" description="Basic and acidic residues" evidence="1">
    <location>
        <begin position="58"/>
        <end position="67"/>
    </location>
</feature>
<feature type="compositionally biased region" description="Basic and acidic residues" evidence="1">
    <location>
        <begin position="567"/>
        <end position="581"/>
    </location>
</feature>
<name>A0A8D8ZRL2_9HEMI</name>
<feature type="compositionally biased region" description="Basic and acidic residues" evidence="1">
    <location>
        <begin position="357"/>
        <end position="372"/>
    </location>
</feature>
<dbReference type="AlphaFoldDB" id="A0A8D8ZRL2"/>
<dbReference type="InterPro" id="IPR050965">
    <property type="entry name" value="UPF0336/Enoyl-CoA_hydratase"/>
</dbReference>
<reference evidence="2" key="1">
    <citation type="submission" date="2021-05" db="EMBL/GenBank/DDBJ databases">
        <authorList>
            <person name="Alioto T."/>
            <person name="Alioto T."/>
            <person name="Gomez Garrido J."/>
        </authorList>
    </citation>
    <scope>NUCLEOTIDE SEQUENCE</scope>
</reference>
<dbReference type="SUPFAM" id="SSF54637">
    <property type="entry name" value="Thioesterase/thiol ester dehydrase-isomerase"/>
    <property type="match status" value="1"/>
</dbReference>
<feature type="compositionally biased region" description="Basic and acidic residues" evidence="1">
    <location>
        <begin position="431"/>
        <end position="445"/>
    </location>
</feature>
<feature type="region of interest" description="Disordered" evidence="1">
    <location>
        <begin position="93"/>
        <end position="112"/>
    </location>
</feature>
<dbReference type="PANTHER" id="PTHR43437:SF3">
    <property type="entry name" value="HYDROXYACYL-THIOESTER DEHYDRATASE TYPE 2, MITOCHONDRIAL"/>
    <property type="match status" value="1"/>
</dbReference>
<feature type="compositionally biased region" description="Polar residues" evidence="1">
    <location>
        <begin position="531"/>
        <end position="566"/>
    </location>
</feature>
<feature type="region of interest" description="Disordered" evidence="1">
    <location>
        <begin position="53"/>
        <end position="75"/>
    </location>
</feature>
<accession>A0A8D8ZRL2</accession>
<evidence type="ECO:0000256" key="1">
    <source>
        <dbReference type="SAM" id="MobiDB-lite"/>
    </source>
</evidence>
<dbReference type="PANTHER" id="PTHR43437">
    <property type="entry name" value="HYDROXYACYL-THIOESTER DEHYDRATASE TYPE 2, MITOCHONDRIAL-RELATED"/>
    <property type="match status" value="1"/>
</dbReference>
<dbReference type="InterPro" id="IPR029069">
    <property type="entry name" value="HotDog_dom_sf"/>
</dbReference>
<feature type="region of interest" description="Disordered" evidence="1">
    <location>
        <begin position="357"/>
        <end position="385"/>
    </location>
</feature>
<proteinExistence type="predicted"/>
<dbReference type="GO" id="GO:0005739">
    <property type="term" value="C:mitochondrion"/>
    <property type="evidence" value="ECO:0007669"/>
    <property type="project" value="TreeGrafter"/>
</dbReference>
<feature type="compositionally biased region" description="Polar residues" evidence="1">
    <location>
        <begin position="373"/>
        <end position="385"/>
    </location>
</feature>
<organism evidence="2">
    <name type="scientific">Cacopsylla melanoneura</name>
    <dbReference type="NCBI Taxonomy" id="428564"/>
    <lineage>
        <taxon>Eukaryota</taxon>
        <taxon>Metazoa</taxon>
        <taxon>Ecdysozoa</taxon>
        <taxon>Arthropoda</taxon>
        <taxon>Hexapoda</taxon>
        <taxon>Insecta</taxon>
        <taxon>Pterygota</taxon>
        <taxon>Neoptera</taxon>
        <taxon>Paraneoptera</taxon>
        <taxon>Hemiptera</taxon>
        <taxon>Sternorrhyncha</taxon>
        <taxon>Psylloidea</taxon>
        <taxon>Psyllidae</taxon>
        <taxon>Psyllinae</taxon>
        <taxon>Cacopsylla</taxon>
    </lineage>
</organism>